<reference evidence="5 6" key="1">
    <citation type="submission" date="2024-02" db="EMBL/GenBank/DDBJ databases">
        <authorList>
            <person name="Daric V."/>
            <person name="Darras S."/>
        </authorList>
    </citation>
    <scope>NUCLEOTIDE SEQUENCE [LARGE SCALE GENOMIC DNA]</scope>
</reference>
<dbReference type="Proteomes" id="UP001642483">
    <property type="component" value="Unassembled WGS sequence"/>
</dbReference>
<comment type="similarity">
    <text evidence="1 3">Belongs to the type-B carboxylesterase/lipase family.</text>
</comment>
<name>A0ABP0GNH7_CLALP</name>
<dbReference type="InterPro" id="IPR051093">
    <property type="entry name" value="Neuroligin/BSAL"/>
</dbReference>
<dbReference type="SUPFAM" id="SSF53474">
    <property type="entry name" value="alpha/beta-Hydrolases"/>
    <property type="match status" value="1"/>
</dbReference>
<keyword evidence="2 3" id="KW-0378">Hydrolase</keyword>
<evidence type="ECO:0000256" key="2">
    <source>
        <dbReference type="ARBA" id="ARBA00022801"/>
    </source>
</evidence>
<dbReference type="PROSITE" id="PS00122">
    <property type="entry name" value="CARBOXYLESTERASE_B_1"/>
    <property type="match status" value="1"/>
</dbReference>
<dbReference type="InterPro" id="IPR019826">
    <property type="entry name" value="Carboxylesterase_B_AS"/>
</dbReference>
<evidence type="ECO:0000313" key="6">
    <source>
        <dbReference type="Proteomes" id="UP001642483"/>
    </source>
</evidence>
<organism evidence="5 6">
    <name type="scientific">Clavelina lepadiformis</name>
    <name type="common">Light-bulb sea squirt</name>
    <name type="synonym">Ascidia lepadiformis</name>
    <dbReference type="NCBI Taxonomy" id="159417"/>
    <lineage>
        <taxon>Eukaryota</taxon>
        <taxon>Metazoa</taxon>
        <taxon>Chordata</taxon>
        <taxon>Tunicata</taxon>
        <taxon>Ascidiacea</taxon>
        <taxon>Aplousobranchia</taxon>
        <taxon>Clavelinidae</taxon>
        <taxon>Clavelina</taxon>
    </lineage>
</organism>
<dbReference type="EMBL" id="CAWYQH010000130">
    <property type="protein sequence ID" value="CAK8692374.1"/>
    <property type="molecule type" value="Genomic_DNA"/>
</dbReference>
<gene>
    <name evidence="5" type="ORF">CVLEPA_LOCUS25648</name>
</gene>
<dbReference type="EC" id="3.1.1.-" evidence="3"/>
<sequence>MAECPTVKTTCGLVKGKVSKAVDKTAKIVYQFLGIRYGQAPTGKLRFCNPLKAKPWEGTFQAVHTFKNCPQIHEVSLMCDEMLPSKNELNFDPIAREEDCLKLNIFTPECDDKAKLPVMVYFTGGHYQRLAGGRTSGSALAGMNNVVNVVLNHRVNAFGFLSLGKDSCCPGNLGLRDAILALEWIRNNAKAFGGDPDNVTLFGESSGSGMIHLLMMSPLSRGLFHKAILMSGTVLSSFLFSDDLAVVRDLFLKQFGLDAKTMEDGDILEKLQSLSVEQILEAQKGFTSFTSFMPCVDGYVITDTPAQLIKAGHVSPVPLLIGCTNSDGTGLLSMLNFSDYEKGLSEEVVKATFKATYLHMYKDGDAEDAYQTASKFYRIDENSNDPLRYSEFQGNMVTDTIFLVPSIAAASAHVAMGQPTYFYEMTQQLEFSHSETNGPEVRKKPEFVRCDHADDLFFVLGVPFIEGKLSLGAHFTDDEVELSRHVMRYFTNFAKSGYAAIIFSNPNKPINVEVEWPAYTADAYRQHMVLQIPLETDKNLGLEKAAFYQKQMEHAKAHNKNVQ</sequence>
<evidence type="ECO:0000313" key="5">
    <source>
        <dbReference type="EMBL" id="CAK8692374.1"/>
    </source>
</evidence>
<evidence type="ECO:0000256" key="3">
    <source>
        <dbReference type="RuleBase" id="RU361235"/>
    </source>
</evidence>
<accession>A0ABP0GNH7</accession>
<dbReference type="Gene3D" id="3.40.50.1820">
    <property type="entry name" value="alpha/beta hydrolase"/>
    <property type="match status" value="1"/>
</dbReference>
<evidence type="ECO:0000259" key="4">
    <source>
        <dbReference type="Pfam" id="PF00135"/>
    </source>
</evidence>
<protein>
    <recommendedName>
        <fullName evidence="3">Carboxylic ester hydrolase</fullName>
        <ecNumber evidence="3">3.1.1.-</ecNumber>
    </recommendedName>
</protein>
<feature type="domain" description="Carboxylesterase type B" evidence="4">
    <location>
        <begin position="4"/>
        <end position="543"/>
    </location>
</feature>
<dbReference type="InterPro" id="IPR002018">
    <property type="entry name" value="CarbesteraseB"/>
</dbReference>
<dbReference type="PANTHER" id="PTHR43903">
    <property type="entry name" value="NEUROLIGIN"/>
    <property type="match status" value="1"/>
</dbReference>
<dbReference type="InterPro" id="IPR029058">
    <property type="entry name" value="AB_hydrolase_fold"/>
</dbReference>
<evidence type="ECO:0000256" key="1">
    <source>
        <dbReference type="ARBA" id="ARBA00005964"/>
    </source>
</evidence>
<dbReference type="Pfam" id="PF00135">
    <property type="entry name" value="COesterase"/>
    <property type="match status" value="1"/>
</dbReference>
<keyword evidence="6" id="KW-1185">Reference proteome</keyword>
<proteinExistence type="inferred from homology"/>
<comment type="caution">
    <text evidence="5">The sequence shown here is derived from an EMBL/GenBank/DDBJ whole genome shotgun (WGS) entry which is preliminary data.</text>
</comment>